<evidence type="ECO:0000313" key="4">
    <source>
        <dbReference type="Proteomes" id="UP000006729"/>
    </source>
</evidence>
<dbReference type="STRING" id="3694.A9PAX9"/>
<dbReference type="InParanoid" id="A9PAX9"/>
<accession>A9PAX9</accession>
<organism evidence="2">
    <name type="scientific">Populus trichocarpa</name>
    <name type="common">Western balsam poplar</name>
    <name type="synonym">Populus balsamifera subsp. trichocarpa</name>
    <dbReference type="NCBI Taxonomy" id="3694"/>
    <lineage>
        <taxon>Eukaryota</taxon>
        <taxon>Viridiplantae</taxon>
        <taxon>Streptophyta</taxon>
        <taxon>Embryophyta</taxon>
        <taxon>Tracheophyta</taxon>
        <taxon>Spermatophyta</taxon>
        <taxon>Magnoliopsida</taxon>
        <taxon>eudicotyledons</taxon>
        <taxon>Gunneridae</taxon>
        <taxon>Pentapetalae</taxon>
        <taxon>rosids</taxon>
        <taxon>fabids</taxon>
        <taxon>Malpighiales</taxon>
        <taxon>Salicaceae</taxon>
        <taxon>Saliceae</taxon>
        <taxon>Populus</taxon>
    </lineage>
</organism>
<reference evidence="3" key="3">
    <citation type="submission" date="2017-07" db="EMBL/GenBank/DDBJ databases">
        <title>WGS assembly of Populus trichocarpa.</title>
        <authorList>
            <person name="Tuskan G."/>
            <person name="Difazio S."/>
            <person name="Jansson S."/>
            <person name="Bohlmann J."/>
            <person name="Grigoriev I."/>
            <person name="Hellsten U."/>
            <person name="Putnam N."/>
            <person name="Ralph S."/>
            <person name="Rombauts S."/>
            <person name="Salamov A."/>
            <person name="Schein J."/>
            <person name="Sterck L."/>
            <person name="Aerts A."/>
            <person name="Bhalerao R."/>
            <person name="Bhalerao R."/>
            <person name="Blaudez D."/>
            <person name="Boerjan W."/>
            <person name="Brun A."/>
            <person name="Brunner A."/>
            <person name="Busov V."/>
            <person name="Campbell M."/>
            <person name="Carlson J."/>
            <person name="Chalot M."/>
            <person name="Chapman J."/>
            <person name="Chen G."/>
            <person name="Cooper D."/>
            <person name="Coutinho P."/>
            <person name="Couturier J."/>
            <person name="Covert S."/>
            <person name="Cronk Q."/>
            <person name="Cunningham R."/>
            <person name="Davis J."/>
            <person name="Degroeve S."/>
            <person name="Dejardin A."/>
            <person name="Depamphilis C."/>
            <person name="Detter J."/>
            <person name="Dirks B."/>
            <person name="Dubchak I."/>
            <person name="Duplessis S."/>
            <person name="Ehlting J."/>
            <person name="Ellis B."/>
            <person name="Gendler K."/>
            <person name="Goodstein D."/>
            <person name="Gribskov M."/>
            <person name="Grimwood J."/>
            <person name="Groover A."/>
            <person name="Gunter L."/>
            <person name="Hamberger B."/>
            <person name="Heinze B."/>
            <person name="Helariutta Y."/>
            <person name="Henrissat B."/>
            <person name="Holligan D."/>
            <person name="Holt R."/>
            <person name="Huang W."/>
            <person name="Islam-Faridi N."/>
            <person name="Jones S."/>
            <person name="Jones-Rhoades M."/>
            <person name="Jorgensen R."/>
            <person name="Joshi C."/>
            <person name="Kangasjarvi J."/>
            <person name="Karlsson J."/>
            <person name="Kelleher C."/>
            <person name="Kirkpatrick R."/>
            <person name="Kirst M."/>
            <person name="Kohler A."/>
            <person name="Kalluri U."/>
            <person name="Larimer F."/>
            <person name="Leebens-Mack J."/>
            <person name="Leple J."/>
            <person name="Locascio P."/>
            <person name="Lou Y."/>
            <person name="Lucas S."/>
            <person name="Martin F."/>
            <person name="Montanini B."/>
            <person name="Napoli C."/>
            <person name="Nelson D."/>
            <person name="Nelson C."/>
            <person name="Nieminen K."/>
            <person name="Nilsson O."/>
            <person name="Pereda V."/>
            <person name="Peter G."/>
            <person name="Philippe R."/>
            <person name="Pilate G."/>
            <person name="Poliakov A."/>
            <person name="Razumovskaya J."/>
            <person name="Richardson P."/>
            <person name="Rinaldi C."/>
            <person name="Ritland K."/>
            <person name="Rouze P."/>
            <person name="Ryaboy D."/>
            <person name="Schmutz J."/>
            <person name="Schrader J."/>
            <person name="Segerman B."/>
            <person name="Shin H."/>
            <person name="Siddiqui A."/>
            <person name="Sterky F."/>
            <person name="Terry A."/>
            <person name="Tsai C."/>
            <person name="Uberbacher E."/>
            <person name="Unneberg P."/>
            <person name="Vahala J."/>
            <person name="Wall K."/>
            <person name="Wessler S."/>
            <person name="Yang G."/>
            <person name="Yin T."/>
            <person name="Douglas C."/>
            <person name="Marra M."/>
            <person name="Sandberg G."/>
            <person name="Van De Peer Y."/>
            <person name="Rokhsar D."/>
        </authorList>
    </citation>
    <scope>NUCLEOTIDE SEQUENCE</scope>
    <source>
        <strain evidence="3">Nisqually-1</strain>
    </source>
</reference>
<dbReference type="ExpressionAtlas" id="A9PAX9">
    <property type="expression patterns" value="baseline and differential"/>
</dbReference>
<dbReference type="KEGG" id="pop:18095646"/>
<dbReference type="OrthoDB" id="1928932at2759"/>
<dbReference type="SMR" id="A9PAX9"/>
<gene>
    <name evidence="3" type="ORF">POPTR_001G406200</name>
</gene>
<dbReference type="Proteomes" id="UP000006729">
    <property type="component" value="Chromosome 1"/>
</dbReference>
<evidence type="ECO:0000313" key="2">
    <source>
        <dbReference type="EMBL" id="ABK93532.1"/>
    </source>
</evidence>
<dbReference type="EMBL" id="CM009290">
    <property type="protein sequence ID" value="PNT59375.1"/>
    <property type="molecule type" value="Genomic_DNA"/>
</dbReference>
<dbReference type="Gramene" id="Potri.001G406200.4.v4.1">
    <property type="protein sequence ID" value="Potri.001G406200.4.v4.1"/>
    <property type="gene ID" value="Potri.001G406200.v4.1"/>
</dbReference>
<evidence type="ECO:0000313" key="3">
    <source>
        <dbReference type="EMBL" id="PNT59373.1"/>
    </source>
</evidence>
<proteinExistence type="evidence at transcript level"/>
<evidence type="ECO:0000256" key="1">
    <source>
        <dbReference type="SAM" id="MobiDB-lite"/>
    </source>
</evidence>
<dbReference type="OMA" id="GAVHEEM"/>
<dbReference type="EMBL" id="EF145370">
    <property type="protein sequence ID" value="ABK93532.1"/>
    <property type="molecule type" value="mRNA"/>
</dbReference>
<reference evidence="3 4" key="1">
    <citation type="journal article" date="2006" name="Science">
        <title>The genome of black cottonwood, Populus trichocarpa (Torr. &amp; Gray).</title>
        <authorList>
            <person name="Tuskan G.A."/>
            <person name="Difazio S."/>
            <person name="Jansson S."/>
            <person name="Bohlmann J."/>
            <person name="Grigoriev I."/>
            <person name="Hellsten U."/>
            <person name="Putnam N."/>
            <person name="Ralph S."/>
            <person name="Rombauts S."/>
            <person name="Salamov A."/>
            <person name="Schein J."/>
            <person name="Sterck L."/>
            <person name="Aerts A."/>
            <person name="Bhalerao R.R."/>
            <person name="Bhalerao R.P."/>
            <person name="Blaudez D."/>
            <person name="Boerjan W."/>
            <person name="Brun A."/>
            <person name="Brunner A."/>
            <person name="Busov V."/>
            <person name="Campbell M."/>
            <person name="Carlson J."/>
            <person name="Chalot M."/>
            <person name="Chapman J."/>
            <person name="Chen G.L."/>
            <person name="Cooper D."/>
            <person name="Coutinho P.M."/>
            <person name="Couturier J."/>
            <person name="Covert S."/>
            <person name="Cronk Q."/>
            <person name="Cunningham R."/>
            <person name="Davis J."/>
            <person name="Degroeve S."/>
            <person name="Dejardin A."/>
            <person name="Depamphilis C."/>
            <person name="Detter J."/>
            <person name="Dirks B."/>
            <person name="Dubchak I."/>
            <person name="Duplessis S."/>
            <person name="Ehlting J."/>
            <person name="Ellis B."/>
            <person name="Gendler K."/>
            <person name="Goodstein D."/>
            <person name="Gribskov M."/>
            <person name="Grimwood J."/>
            <person name="Groover A."/>
            <person name="Gunter L."/>
            <person name="Hamberger B."/>
            <person name="Heinze B."/>
            <person name="Helariutta Y."/>
            <person name="Henrissat B."/>
            <person name="Holligan D."/>
            <person name="Holt R."/>
            <person name="Huang W."/>
            <person name="Islam-Faridi N."/>
            <person name="Jones S."/>
            <person name="Jones-Rhoades M."/>
            <person name="Jorgensen R."/>
            <person name="Joshi C."/>
            <person name="Kangasjarvi J."/>
            <person name="Karlsson J."/>
            <person name="Kelleher C."/>
            <person name="Kirkpatrick R."/>
            <person name="Kirst M."/>
            <person name="Kohler A."/>
            <person name="Kalluri U."/>
            <person name="Larimer F."/>
            <person name="Leebens-Mack J."/>
            <person name="Leple J.C."/>
            <person name="Locascio P."/>
            <person name="Lou Y."/>
            <person name="Lucas S."/>
            <person name="Martin F."/>
            <person name="Montanini B."/>
            <person name="Napoli C."/>
            <person name="Nelson D.R."/>
            <person name="Nelson C."/>
            <person name="Nieminen K."/>
            <person name="Nilsson O."/>
            <person name="Pereda V."/>
            <person name="Peter G."/>
            <person name="Philippe R."/>
            <person name="Pilate G."/>
            <person name="Poliakov A."/>
            <person name="Razumovskaya J."/>
            <person name="Richardson P."/>
            <person name="Rinaldi C."/>
            <person name="Ritland K."/>
            <person name="Rouze P."/>
            <person name="Ryaboy D."/>
            <person name="Schmutz J."/>
            <person name="Schrader J."/>
            <person name="Segerman B."/>
            <person name="Shin H."/>
            <person name="Siddiqui A."/>
            <person name="Sterky F."/>
            <person name="Terry A."/>
            <person name="Tsai C.J."/>
            <person name="Uberbacher E."/>
            <person name="Unneberg P."/>
            <person name="Vahala J."/>
            <person name="Wall K."/>
            <person name="Wessler S."/>
            <person name="Yang G."/>
            <person name="Yin T."/>
            <person name="Douglas C."/>
            <person name="Marra M."/>
            <person name="Sandberg G."/>
            <person name="Van de Peer Y."/>
            <person name="Rokhsar D."/>
        </authorList>
    </citation>
    <scope>NUCLEOTIDE SEQUENCE [LARGE SCALE GENOMIC DNA]</scope>
    <source>
        <strain evidence="4">cv. Nisqually</strain>
        <strain evidence="3">Nisqually-1</strain>
    </source>
</reference>
<dbReference type="EMBL" id="CM009290">
    <property type="protein sequence ID" value="PNT59373.1"/>
    <property type="molecule type" value="Genomic_DNA"/>
</dbReference>
<dbReference type="AlphaFoldDB" id="A9PAX9"/>
<feature type="region of interest" description="Disordered" evidence="1">
    <location>
        <begin position="1"/>
        <end position="25"/>
    </location>
</feature>
<dbReference type="HOGENOM" id="CLU_165102_0_0_1"/>
<reference evidence="2" key="2">
    <citation type="journal article" date="2008" name="BMC Genomics">
        <title>Analysis of 4,664 high-quality sequence-finished poplar full-length cDNA clones and their utility for the discovery of genes responding to insect feeding.</title>
        <authorList>
            <person name="Ralph S.G."/>
            <person name="Chun H.J."/>
            <person name="Cooper D."/>
            <person name="Kirkpatrick R."/>
            <person name="Kolosova N."/>
            <person name="Gunter L."/>
            <person name="Tuskan G.A."/>
            <person name="Douglas C.J."/>
            <person name="Holt R.A."/>
            <person name="Jones S.J."/>
            <person name="Marra M.A."/>
            <person name="Bohlmann J."/>
        </authorList>
    </citation>
    <scope>NUCLEOTIDE SEQUENCE</scope>
    <source>
        <tissue evidence="2">Phloem and cambium</tissue>
    </source>
</reference>
<name>A9PAX9_POPTR</name>
<sequence>MEAMDTTTNTQSSTPRWKQTGKEEKTAAVHEEMKRINQLPATSTYATHRLRVLNKILQLMSIKRTVSQDEELELLFAGLHL</sequence>
<keyword evidence="4" id="KW-1185">Reference proteome</keyword>
<feature type="compositionally biased region" description="Polar residues" evidence="1">
    <location>
        <begin position="1"/>
        <end position="17"/>
    </location>
</feature>
<protein>
    <submittedName>
        <fullName evidence="2">Uncharacterized protein</fullName>
    </submittedName>
</protein>